<keyword evidence="4" id="KW-0297">G-protein coupled receptor</keyword>
<dbReference type="Gene3D" id="1.20.1070.10">
    <property type="entry name" value="Rhodopsin 7-helix transmembrane proteins"/>
    <property type="match status" value="2"/>
</dbReference>
<sequence length="368" mass="40928">MSGGNQSCGGNKDLQRYQHHLYAVVYTVNFGSGLLGNLLALWVFRRYMKETKKAVLFMMNLAMADLMQVLSLPLRIYYYLNNIWPFGQPLCMLCFYLKYVNMYASIFFMACISVRRCQLIMCPLRHRSSKKKGDLCICVVGWLLVSLCCIPFPLLRHLNHERRQTAPGPQAGADLETQTRGGGFPVSTPSPSGRGSAGLEQVCFSELPMQPISVPAAWALLILAELLGFVLPLVLVLACACLSMASLRRLTEGAVHDRGEKRRALRTVLSCTLVFLVCFAPYHVTMPLDFLVKVGYLGGSCGLRELVLRSHPVTLCLASLNSSMDPLMYYFTTKEFWRQLRIQEAPDDMVQGQPLSCAAGGSEDVSDG</sequence>
<feature type="domain" description="G-protein coupled receptors family 1 profile" evidence="10">
    <location>
        <begin position="36"/>
        <end position="329"/>
    </location>
</feature>
<feature type="transmembrane region" description="Helical" evidence="9">
    <location>
        <begin position="20"/>
        <end position="44"/>
    </location>
</feature>
<feature type="transmembrane region" description="Helical" evidence="9">
    <location>
        <begin position="56"/>
        <end position="76"/>
    </location>
</feature>
<gene>
    <name evidence="11" type="ORF">NHX12_011376</name>
</gene>
<name>A0A9Q0DIS6_9TELE</name>
<reference evidence="11" key="1">
    <citation type="submission" date="2022-07" db="EMBL/GenBank/DDBJ databases">
        <title>Chromosome-level genome of Muraenolepis orangiensis.</title>
        <authorList>
            <person name="Kim J."/>
        </authorList>
    </citation>
    <scope>NUCLEOTIDE SEQUENCE</scope>
    <source>
        <strain evidence="11">KU_S4_2022</strain>
        <tissue evidence="11">Muscle</tissue>
    </source>
</reference>
<keyword evidence="6" id="KW-0675">Receptor</keyword>
<evidence type="ECO:0000256" key="9">
    <source>
        <dbReference type="SAM" id="Phobius"/>
    </source>
</evidence>
<feature type="transmembrane region" description="Helical" evidence="9">
    <location>
        <begin position="96"/>
        <end position="114"/>
    </location>
</feature>
<evidence type="ECO:0000256" key="3">
    <source>
        <dbReference type="ARBA" id="ARBA00022989"/>
    </source>
</evidence>
<dbReference type="PRINTS" id="PR01157">
    <property type="entry name" value="P2YPURNOCPTR"/>
</dbReference>
<feature type="transmembrane region" description="Helical" evidence="9">
    <location>
        <begin position="135"/>
        <end position="155"/>
    </location>
</feature>
<keyword evidence="5 9" id="KW-0472">Membrane</keyword>
<keyword evidence="8" id="KW-0807">Transducer</keyword>
<dbReference type="GO" id="GO:0004930">
    <property type="term" value="F:G protein-coupled receptor activity"/>
    <property type="evidence" value="ECO:0007669"/>
    <property type="project" value="UniProtKB-KW"/>
</dbReference>
<dbReference type="PANTHER" id="PTHR24232:SF86">
    <property type="entry name" value="G-PROTEIN COUPLED RECEPTOR 174-RELATED"/>
    <property type="match status" value="1"/>
</dbReference>
<dbReference type="GO" id="GO:0035025">
    <property type="term" value="P:positive regulation of Rho protein signal transduction"/>
    <property type="evidence" value="ECO:0007669"/>
    <property type="project" value="TreeGrafter"/>
</dbReference>
<protein>
    <recommendedName>
        <fullName evidence="10">G-protein coupled receptors family 1 profile domain-containing protein</fullName>
    </recommendedName>
</protein>
<evidence type="ECO:0000313" key="12">
    <source>
        <dbReference type="Proteomes" id="UP001148018"/>
    </source>
</evidence>
<feature type="transmembrane region" description="Helical" evidence="9">
    <location>
        <begin position="216"/>
        <end position="243"/>
    </location>
</feature>
<keyword evidence="7" id="KW-0325">Glycoprotein</keyword>
<dbReference type="InterPro" id="IPR017452">
    <property type="entry name" value="GPCR_Rhodpsn_7TM"/>
</dbReference>
<dbReference type="GO" id="GO:0005886">
    <property type="term" value="C:plasma membrane"/>
    <property type="evidence" value="ECO:0007669"/>
    <property type="project" value="TreeGrafter"/>
</dbReference>
<dbReference type="PROSITE" id="PS50262">
    <property type="entry name" value="G_PROTEIN_RECEP_F1_2"/>
    <property type="match status" value="1"/>
</dbReference>
<dbReference type="OrthoDB" id="9435792at2759"/>
<organism evidence="11 12">
    <name type="scientific">Muraenolepis orangiensis</name>
    <name type="common">Patagonian moray cod</name>
    <dbReference type="NCBI Taxonomy" id="630683"/>
    <lineage>
        <taxon>Eukaryota</taxon>
        <taxon>Metazoa</taxon>
        <taxon>Chordata</taxon>
        <taxon>Craniata</taxon>
        <taxon>Vertebrata</taxon>
        <taxon>Euteleostomi</taxon>
        <taxon>Actinopterygii</taxon>
        <taxon>Neopterygii</taxon>
        <taxon>Teleostei</taxon>
        <taxon>Neoteleostei</taxon>
        <taxon>Acanthomorphata</taxon>
        <taxon>Zeiogadaria</taxon>
        <taxon>Gadariae</taxon>
        <taxon>Gadiformes</taxon>
        <taxon>Muraenolepidoidei</taxon>
        <taxon>Muraenolepididae</taxon>
        <taxon>Muraenolepis</taxon>
    </lineage>
</organism>
<keyword evidence="3 9" id="KW-1133">Transmembrane helix</keyword>
<evidence type="ECO:0000256" key="8">
    <source>
        <dbReference type="ARBA" id="ARBA00023224"/>
    </source>
</evidence>
<dbReference type="Pfam" id="PF00001">
    <property type="entry name" value="7tm_1"/>
    <property type="match status" value="2"/>
</dbReference>
<comment type="caution">
    <text evidence="11">The sequence shown here is derived from an EMBL/GenBank/DDBJ whole genome shotgun (WGS) entry which is preliminary data.</text>
</comment>
<dbReference type="AlphaFoldDB" id="A0A9Q0DIS6"/>
<dbReference type="PRINTS" id="PR00237">
    <property type="entry name" value="GPCRRHODOPSN"/>
</dbReference>
<feature type="transmembrane region" description="Helical" evidence="9">
    <location>
        <begin position="264"/>
        <end position="284"/>
    </location>
</feature>
<keyword evidence="12" id="KW-1185">Reference proteome</keyword>
<evidence type="ECO:0000256" key="5">
    <source>
        <dbReference type="ARBA" id="ARBA00023136"/>
    </source>
</evidence>
<dbReference type="EMBL" id="JANIIK010000116">
    <property type="protein sequence ID" value="KAJ3587780.1"/>
    <property type="molecule type" value="Genomic_DNA"/>
</dbReference>
<dbReference type="Proteomes" id="UP001148018">
    <property type="component" value="Unassembled WGS sequence"/>
</dbReference>
<evidence type="ECO:0000256" key="2">
    <source>
        <dbReference type="ARBA" id="ARBA00022692"/>
    </source>
</evidence>
<evidence type="ECO:0000256" key="7">
    <source>
        <dbReference type="ARBA" id="ARBA00023180"/>
    </source>
</evidence>
<dbReference type="SUPFAM" id="SSF81321">
    <property type="entry name" value="Family A G protein-coupled receptor-like"/>
    <property type="match status" value="1"/>
</dbReference>
<proteinExistence type="predicted"/>
<dbReference type="PANTHER" id="PTHR24232">
    <property type="entry name" value="G-PROTEIN COUPLED RECEPTOR"/>
    <property type="match status" value="1"/>
</dbReference>
<keyword evidence="2 9" id="KW-0812">Transmembrane</keyword>
<evidence type="ECO:0000256" key="4">
    <source>
        <dbReference type="ARBA" id="ARBA00023040"/>
    </source>
</evidence>
<evidence type="ECO:0000256" key="1">
    <source>
        <dbReference type="ARBA" id="ARBA00004141"/>
    </source>
</evidence>
<accession>A0A9Q0DIS6</accession>
<comment type="subcellular location">
    <subcellularLocation>
        <location evidence="1">Membrane</location>
        <topology evidence="1">Multi-pass membrane protein</topology>
    </subcellularLocation>
</comment>
<dbReference type="InterPro" id="IPR000276">
    <property type="entry name" value="GPCR_Rhodpsn"/>
</dbReference>
<evidence type="ECO:0000259" key="10">
    <source>
        <dbReference type="PROSITE" id="PS50262"/>
    </source>
</evidence>
<evidence type="ECO:0000313" key="11">
    <source>
        <dbReference type="EMBL" id="KAJ3587780.1"/>
    </source>
</evidence>
<dbReference type="GO" id="GO:0007200">
    <property type="term" value="P:phospholipase C-activating G protein-coupled receptor signaling pathway"/>
    <property type="evidence" value="ECO:0007669"/>
    <property type="project" value="TreeGrafter"/>
</dbReference>
<evidence type="ECO:0000256" key="6">
    <source>
        <dbReference type="ARBA" id="ARBA00023170"/>
    </source>
</evidence>